<protein>
    <submittedName>
        <fullName evidence="2">Uncharacterized protein</fullName>
    </submittedName>
</protein>
<evidence type="ECO:0000313" key="2">
    <source>
        <dbReference type="EMBL" id="KAK5091482.1"/>
    </source>
</evidence>
<comment type="caution">
    <text evidence="2">The sequence shown here is derived from an EMBL/GenBank/DDBJ whole genome shotgun (WGS) entry which is preliminary data.</text>
</comment>
<keyword evidence="1" id="KW-0732">Signal</keyword>
<accession>A0AAN7YAJ0</accession>
<gene>
    <name evidence="2" type="ORF">LTR05_001666</name>
</gene>
<evidence type="ECO:0000313" key="3">
    <source>
        <dbReference type="Proteomes" id="UP001309876"/>
    </source>
</evidence>
<organism evidence="2 3">
    <name type="scientific">Lithohypha guttulata</name>
    <dbReference type="NCBI Taxonomy" id="1690604"/>
    <lineage>
        <taxon>Eukaryota</taxon>
        <taxon>Fungi</taxon>
        <taxon>Dikarya</taxon>
        <taxon>Ascomycota</taxon>
        <taxon>Pezizomycotina</taxon>
        <taxon>Eurotiomycetes</taxon>
        <taxon>Chaetothyriomycetidae</taxon>
        <taxon>Chaetothyriales</taxon>
        <taxon>Trichomeriaceae</taxon>
        <taxon>Lithohypha</taxon>
    </lineage>
</organism>
<reference evidence="2 3" key="1">
    <citation type="submission" date="2023-08" db="EMBL/GenBank/DDBJ databases">
        <title>Black Yeasts Isolated from many extreme environments.</title>
        <authorList>
            <person name="Coleine C."/>
            <person name="Stajich J.E."/>
            <person name="Selbmann L."/>
        </authorList>
    </citation>
    <scope>NUCLEOTIDE SEQUENCE [LARGE SCALE GENOMIC DNA]</scope>
    <source>
        <strain evidence="2 3">CCFEE 5910</strain>
    </source>
</reference>
<sequence length="298" mass="30635">MASRILSALALVFLIPQLTTATSFEYFRSVFCDAQSPDFLIESYISPLPLANDKLCHQTPAETMGIKLKDGVKGCVVLAYNDYGCSSLVGSIPSSGKCVASTKARIGSWQAVCNSTIVSADDKATIQTFAPGELKRRGKLRLPAIRDEVNHTSSITLTNENNVATASSIVSEISSGISASATIEVAAGVTSLPSAGAALSSAISSGAGISYNLTSYVTDTATANTSASVTGGGNGTYTPPSMTTALSPTVTATYSGKTNGNGTAQLHMGQASSTFDSSKSLATVYTGLLVVFGFMVML</sequence>
<dbReference type="EMBL" id="JAVRRJ010000001">
    <property type="protein sequence ID" value="KAK5091482.1"/>
    <property type="molecule type" value="Genomic_DNA"/>
</dbReference>
<evidence type="ECO:0000256" key="1">
    <source>
        <dbReference type="SAM" id="SignalP"/>
    </source>
</evidence>
<feature type="chain" id="PRO_5043031630" evidence="1">
    <location>
        <begin position="22"/>
        <end position="298"/>
    </location>
</feature>
<dbReference type="Proteomes" id="UP001309876">
    <property type="component" value="Unassembled WGS sequence"/>
</dbReference>
<keyword evidence="3" id="KW-1185">Reference proteome</keyword>
<name>A0AAN7YAJ0_9EURO</name>
<dbReference type="AlphaFoldDB" id="A0AAN7YAJ0"/>
<feature type="signal peptide" evidence="1">
    <location>
        <begin position="1"/>
        <end position="21"/>
    </location>
</feature>
<proteinExistence type="predicted"/>